<comment type="caution">
    <text evidence="1">The sequence shown here is derived from an EMBL/GenBank/DDBJ whole genome shotgun (WGS) entry which is preliminary data.</text>
</comment>
<sequence length="132" mass="14521">MLIEADAGGCNGHRPRLWKDELQQLANDTGLAISVCHYPTGASKWNPIEHRLFSQISRNWAGHPLRSLPTMLALIRGTTTTTGLCVDAVLDPTPYAKGIKVTPEQMATVNIRRRQLCPNLNYTISPNKLGSS</sequence>
<proteinExistence type="predicted"/>
<reference evidence="1 2" key="2">
    <citation type="submission" date="2020-02" db="EMBL/GenBank/DDBJ databases">
        <title>Genome sequences of Thiorhodococcus mannitoliphagus and Thiorhodococcus minor, purple sulfur photosynthetic bacteria in the gammaproteobacterial family, Chromatiaceae.</title>
        <authorList>
            <person name="Aviles F.A."/>
            <person name="Meyer T.E."/>
            <person name="Kyndt J.A."/>
        </authorList>
    </citation>
    <scope>NUCLEOTIDE SEQUENCE [LARGE SCALE GENOMIC DNA]</scope>
    <source>
        <strain evidence="1 2">DSM 18266</strain>
    </source>
</reference>
<name>A0A6P1E4J0_9GAMM</name>
<dbReference type="AlphaFoldDB" id="A0A6P1E4J0"/>
<dbReference type="InterPro" id="IPR011518">
    <property type="entry name" value="Transposase_36"/>
</dbReference>
<accession>A0A6P1E4J0</accession>
<organism evidence="1 2">
    <name type="scientific">Thiorhodococcus mannitoliphagus</name>
    <dbReference type="NCBI Taxonomy" id="329406"/>
    <lineage>
        <taxon>Bacteria</taxon>
        <taxon>Pseudomonadati</taxon>
        <taxon>Pseudomonadota</taxon>
        <taxon>Gammaproteobacteria</taxon>
        <taxon>Chromatiales</taxon>
        <taxon>Chromatiaceae</taxon>
        <taxon>Thiorhodococcus</taxon>
    </lineage>
</organism>
<reference evidence="2" key="1">
    <citation type="journal article" date="2020" name="Microbiol. Resour. Announc.">
        <title>Draft Genome Sequences of Thiorhodococcus mannitoliphagus and Thiorhodococcus minor, Purple Sulfur Photosynthetic Bacteria in the Gammaproteobacterial Family Chromatiaceae.</title>
        <authorList>
            <person name="Aviles F.A."/>
            <person name="Meyer T.E."/>
            <person name="Kyndt J.A."/>
        </authorList>
    </citation>
    <scope>NUCLEOTIDE SEQUENCE [LARGE SCALE GENOMIC DNA]</scope>
    <source>
        <strain evidence="2">DSM 18266</strain>
    </source>
</reference>
<dbReference type="Proteomes" id="UP000471640">
    <property type="component" value="Unassembled WGS sequence"/>
</dbReference>
<evidence type="ECO:0000313" key="1">
    <source>
        <dbReference type="EMBL" id="NEX23452.1"/>
    </source>
</evidence>
<dbReference type="EMBL" id="JAAIJR010000207">
    <property type="protein sequence ID" value="NEX23452.1"/>
    <property type="molecule type" value="Genomic_DNA"/>
</dbReference>
<evidence type="ECO:0000313" key="2">
    <source>
        <dbReference type="Proteomes" id="UP000471640"/>
    </source>
</evidence>
<keyword evidence="2" id="KW-1185">Reference proteome</keyword>
<gene>
    <name evidence="1" type="ORF">G3480_24705</name>
</gene>
<protein>
    <recommendedName>
        <fullName evidence="3">ISAzo13 family transposase</fullName>
    </recommendedName>
</protein>
<evidence type="ECO:0008006" key="3">
    <source>
        <dbReference type="Google" id="ProtNLM"/>
    </source>
</evidence>
<dbReference type="Pfam" id="PF07592">
    <property type="entry name" value="DDE_Tnp_ISAZ013"/>
    <property type="match status" value="1"/>
</dbReference>